<keyword evidence="3" id="KW-1185">Reference proteome</keyword>
<protein>
    <submittedName>
        <fullName evidence="2">Uncharacterized protein</fullName>
    </submittedName>
</protein>
<dbReference type="EMBL" id="JBEYRS010000001">
    <property type="protein sequence ID" value="MEW2361087.1"/>
    <property type="molecule type" value="Genomic_DNA"/>
</dbReference>
<comment type="caution">
    <text evidence="2">The sequence shown here is derived from an EMBL/GenBank/DDBJ whole genome shotgun (WGS) entry which is preliminary data.</text>
</comment>
<reference evidence="2 3" key="1">
    <citation type="submission" date="2024-06" db="EMBL/GenBank/DDBJ databases">
        <title>The Natural Products Discovery Center: Release of the First 8490 Sequenced Strains for Exploring Actinobacteria Biosynthetic Diversity.</title>
        <authorList>
            <person name="Kalkreuter E."/>
            <person name="Kautsar S.A."/>
            <person name="Yang D."/>
            <person name="Bader C.D."/>
            <person name="Teijaro C.N."/>
            <person name="Fluegel L."/>
            <person name="Davis C.M."/>
            <person name="Simpson J.R."/>
            <person name="Lauterbach L."/>
            <person name="Steele A.D."/>
            <person name="Gui C."/>
            <person name="Meng S."/>
            <person name="Li G."/>
            <person name="Viehrig K."/>
            <person name="Ye F."/>
            <person name="Su P."/>
            <person name="Kiefer A.F."/>
            <person name="Nichols A."/>
            <person name="Cepeda A.J."/>
            <person name="Yan W."/>
            <person name="Fan B."/>
            <person name="Jiang Y."/>
            <person name="Adhikari A."/>
            <person name="Zheng C.-J."/>
            <person name="Schuster L."/>
            <person name="Cowan T.M."/>
            <person name="Smanski M.J."/>
            <person name="Chevrette M.G."/>
            <person name="De Carvalho L.P.S."/>
            <person name="Shen B."/>
        </authorList>
    </citation>
    <scope>NUCLEOTIDE SEQUENCE [LARGE SCALE GENOMIC DNA]</scope>
    <source>
        <strain evidence="2 3">NPDC047833</strain>
    </source>
</reference>
<organism evidence="2 3">
    <name type="scientific">Streptomyces huasconensis</name>
    <dbReference type="NCBI Taxonomy" id="1854574"/>
    <lineage>
        <taxon>Bacteria</taxon>
        <taxon>Bacillati</taxon>
        <taxon>Actinomycetota</taxon>
        <taxon>Actinomycetes</taxon>
        <taxon>Kitasatosporales</taxon>
        <taxon>Streptomycetaceae</taxon>
        <taxon>Streptomyces</taxon>
    </lineage>
</organism>
<proteinExistence type="predicted"/>
<evidence type="ECO:0000313" key="3">
    <source>
        <dbReference type="Proteomes" id="UP001553843"/>
    </source>
</evidence>
<gene>
    <name evidence="2" type="ORF">AB0887_03785</name>
</gene>
<evidence type="ECO:0000313" key="2">
    <source>
        <dbReference type="EMBL" id="MEW2361087.1"/>
    </source>
</evidence>
<feature type="region of interest" description="Disordered" evidence="1">
    <location>
        <begin position="1"/>
        <end position="28"/>
    </location>
</feature>
<dbReference type="Proteomes" id="UP001553843">
    <property type="component" value="Unassembled WGS sequence"/>
</dbReference>
<evidence type="ECO:0000256" key="1">
    <source>
        <dbReference type="SAM" id="MobiDB-lite"/>
    </source>
</evidence>
<feature type="region of interest" description="Disordered" evidence="1">
    <location>
        <begin position="41"/>
        <end position="69"/>
    </location>
</feature>
<accession>A0ABV3LNP4</accession>
<name>A0ABV3LNP4_9ACTN</name>
<sequence length="69" mass="7097">MSASERDAQPQPYGLPGPLAVSGPAHPRLSMSDLLASCAAATAVSTPPRGPAPAGHRPDAPRERRRPSC</sequence>